<comment type="caution">
    <text evidence="2">The sequence shown here is derived from an EMBL/GenBank/DDBJ whole genome shotgun (WGS) entry which is preliminary data.</text>
</comment>
<protein>
    <submittedName>
        <fullName evidence="2">Uncharacterized protein</fullName>
    </submittedName>
</protein>
<keyword evidence="3" id="KW-1185">Reference proteome</keyword>
<reference evidence="2" key="1">
    <citation type="submission" date="2023-07" db="EMBL/GenBank/DDBJ databases">
        <authorList>
            <person name="Kim M.K."/>
        </authorList>
    </citation>
    <scope>NUCLEOTIDE SEQUENCE</scope>
    <source>
        <strain evidence="2">M29</strain>
    </source>
</reference>
<organism evidence="2 3">
    <name type="scientific">Hymenobacter mellowenesis</name>
    <dbReference type="NCBI Taxonomy" id="3063995"/>
    <lineage>
        <taxon>Bacteria</taxon>
        <taxon>Pseudomonadati</taxon>
        <taxon>Bacteroidota</taxon>
        <taxon>Cytophagia</taxon>
        <taxon>Cytophagales</taxon>
        <taxon>Hymenobacteraceae</taxon>
        <taxon>Hymenobacter</taxon>
    </lineage>
</organism>
<proteinExistence type="predicted"/>
<dbReference type="RefSeq" id="WP_305013898.1">
    <property type="nucleotide sequence ID" value="NZ_JAUQSX010000015.1"/>
</dbReference>
<accession>A0ABT9AJD4</accession>
<gene>
    <name evidence="2" type="ORF">Q5H92_22895</name>
</gene>
<evidence type="ECO:0000313" key="3">
    <source>
        <dbReference type="Proteomes" id="UP001167796"/>
    </source>
</evidence>
<dbReference type="EMBL" id="JAUQSX010000015">
    <property type="protein sequence ID" value="MDO7849230.1"/>
    <property type="molecule type" value="Genomic_DNA"/>
</dbReference>
<sequence>MGGKKVITIKQVLAEMAAAVEPFALRFVKLNESKGTGGEVVELAGQLLSGRGSSKAPSPKEGGEEVSAHQVRKPNHYDNMTRNLVSTLNGNYSKVHYPLILEFNGQKVIL</sequence>
<evidence type="ECO:0000313" key="2">
    <source>
        <dbReference type="EMBL" id="MDO7849230.1"/>
    </source>
</evidence>
<dbReference type="Proteomes" id="UP001167796">
    <property type="component" value="Unassembled WGS sequence"/>
</dbReference>
<evidence type="ECO:0000256" key="1">
    <source>
        <dbReference type="SAM" id="MobiDB-lite"/>
    </source>
</evidence>
<name>A0ABT9AJD4_9BACT</name>
<feature type="region of interest" description="Disordered" evidence="1">
    <location>
        <begin position="49"/>
        <end position="78"/>
    </location>
</feature>